<dbReference type="PANTHER" id="PTHR13228:SF3">
    <property type="entry name" value="CONSERVED OLIGOMERIC GOLGI COMPLEX SUBUNIT 5"/>
    <property type="match status" value="1"/>
</dbReference>
<dbReference type="EMBL" id="JAPWTJ010002820">
    <property type="protein sequence ID" value="KAJ8964313.1"/>
    <property type="molecule type" value="Genomic_DNA"/>
</dbReference>
<comment type="caution">
    <text evidence="1">The sequence shown here is derived from an EMBL/GenBank/DDBJ whole genome shotgun (WGS) entry which is preliminary data.</text>
</comment>
<dbReference type="Proteomes" id="UP001162164">
    <property type="component" value="Unassembled WGS sequence"/>
</dbReference>
<name>A0ABQ9ISN7_9CUCU</name>
<sequence length="104" mass="11371">MLDPAQSAFSNENAVPTHDQIDSLIRVMTSELSVALIEENLSEQIAKNVSKCIKMFCVKTEQQLETGPDALQVIGGTPNIAQQKNVNLANALHYLQKADSKNAF</sequence>
<evidence type="ECO:0000313" key="2">
    <source>
        <dbReference type="Proteomes" id="UP001162164"/>
    </source>
</evidence>
<evidence type="ECO:0000313" key="1">
    <source>
        <dbReference type="EMBL" id="KAJ8964313.1"/>
    </source>
</evidence>
<reference evidence="1" key="1">
    <citation type="journal article" date="2023" name="Insect Mol. Biol.">
        <title>Genome sequencing provides insights into the evolution of gene families encoding plant cell wall-degrading enzymes in longhorned beetles.</title>
        <authorList>
            <person name="Shin N.R."/>
            <person name="Okamura Y."/>
            <person name="Kirsch R."/>
            <person name="Pauchet Y."/>
        </authorList>
    </citation>
    <scope>NUCLEOTIDE SEQUENCE</scope>
    <source>
        <strain evidence="1">MMC_N1</strain>
    </source>
</reference>
<accession>A0ABQ9ISN7</accession>
<protein>
    <submittedName>
        <fullName evidence="1">Uncharacterized protein</fullName>
    </submittedName>
</protein>
<organism evidence="1 2">
    <name type="scientific">Molorchus minor</name>
    <dbReference type="NCBI Taxonomy" id="1323400"/>
    <lineage>
        <taxon>Eukaryota</taxon>
        <taxon>Metazoa</taxon>
        <taxon>Ecdysozoa</taxon>
        <taxon>Arthropoda</taxon>
        <taxon>Hexapoda</taxon>
        <taxon>Insecta</taxon>
        <taxon>Pterygota</taxon>
        <taxon>Neoptera</taxon>
        <taxon>Endopterygota</taxon>
        <taxon>Coleoptera</taxon>
        <taxon>Polyphaga</taxon>
        <taxon>Cucujiformia</taxon>
        <taxon>Chrysomeloidea</taxon>
        <taxon>Cerambycidae</taxon>
        <taxon>Lamiinae</taxon>
        <taxon>Monochamini</taxon>
        <taxon>Molorchus</taxon>
    </lineage>
</organism>
<dbReference type="InterPro" id="IPR019465">
    <property type="entry name" value="Cog5"/>
</dbReference>
<proteinExistence type="predicted"/>
<dbReference type="PANTHER" id="PTHR13228">
    <property type="entry name" value="CONSERVED OLIGOMERIC GOLGI COMPLEX COMPONENT 5"/>
    <property type="match status" value="1"/>
</dbReference>
<keyword evidence="2" id="KW-1185">Reference proteome</keyword>
<gene>
    <name evidence="1" type="ORF">NQ317_014825</name>
</gene>